<dbReference type="SUPFAM" id="SSF52374">
    <property type="entry name" value="Nucleotidylyl transferase"/>
    <property type="match status" value="1"/>
</dbReference>
<dbReference type="Gene3D" id="3.30.1360.70">
    <property type="entry name" value="Arginyl tRNA synthetase N-terminal domain"/>
    <property type="match status" value="1"/>
</dbReference>
<dbReference type="PANTHER" id="PTHR11956:SF5">
    <property type="entry name" value="ARGININE--TRNA LIGASE, CYTOPLASMIC"/>
    <property type="match status" value="1"/>
</dbReference>
<dbReference type="Pfam" id="PF00750">
    <property type="entry name" value="tRNA-synt_1d"/>
    <property type="match status" value="2"/>
</dbReference>
<evidence type="ECO:0000259" key="3">
    <source>
        <dbReference type="Pfam" id="PF00750"/>
    </source>
</evidence>
<evidence type="ECO:0000313" key="4">
    <source>
        <dbReference type="EMBL" id="CAA9542440.1"/>
    </source>
</evidence>
<keyword evidence="1" id="KW-0648">Protein biosynthesis</keyword>
<keyword evidence="1" id="KW-0067">ATP-binding</keyword>
<name>A0A6J4U777_9BACT</name>
<feature type="region of interest" description="Disordered" evidence="2">
    <location>
        <begin position="20"/>
        <end position="49"/>
    </location>
</feature>
<dbReference type="InterPro" id="IPR014729">
    <property type="entry name" value="Rossmann-like_a/b/a_fold"/>
</dbReference>
<organism evidence="4">
    <name type="scientific">uncultured Thermomicrobiales bacterium</name>
    <dbReference type="NCBI Taxonomy" id="1645740"/>
    <lineage>
        <taxon>Bacteria</taxon>
        <taxon>Pseudomonadati</taxon>
        <taxon>Thermomicrobiota</taxon>
        <taxon>Thermomicrobia</taxon>
        <taxon>Thermomicrobiales</taxon>
        <taxon>environmental samples</taxon>
    </lineage>
</organism>
<feature type="domain" description="Arginyl-tRNA synthetase catalytic core" evidence="3">
    <location>
        <begin position="201"/>
        <end position="345"/>
    </location>
</feature>
<dbReference type="AlphaFoldDB" id="A0A6J4U777"/>
<dbReference type="InterPro" id="IPR001278">
    <property type="entry name" value="Arg-tRNA-ligase"/>
</dbReference>
<gene>
    <name evidence="4" type="ORF">AVDCRST_MAG70-219</name>
</gene>
<dbReference type="InterPro" id="IPR035684">
    <property type="entry name" value="ArgRS_core"/>
</dbReference>
<evidence type="ECO:0000256" key="2">
    <source>
        <dbReference type="SAM" id="MobiDB-lite"/>
    </source>
</evidence>
<reference evidence="4" key="1">
    <citation type="submission" date="2020-02" db="EMBL/GenBank/DDBJ databases">
        <authorList>
            <person name="Meier V. D."/>
        </authorList>
    </citation>
    <scope>NUCLEOTIDE SEQUENCE</scope>
    <source>
        <strain evidence="4">AVDCRST_MAG70</strain>
    </source>
</reference>
<dbReference type="GO" id="GO:0004814">
    <property type="term" value="F:arginine-tRNA ligase activity"/>
    <property type="evidence" value="ECO:0007669"/>
    <property type="project" value="UniProtKB-EC"/>
</dbReference>
<keyword evidence="1 4" id="KW-0030">Aminoacyl-tRNA synthetase</keyword>
<keyword evidence="1" id="KW-0547">Nucleotide-binding</keyword>
<dbReference type="EC" id="6.1.1.19" evidence="4"/>
<comment type="similarity">
    <text evidence="1">Belongs to the class-I aminoacyl-tRNA synthetase family.</text>
</comment>
<dbReference type="Gene3D" id="3.40.50.620">
    <property type="entry name" value="HUPs"/>
    <property type="match status" value="1"/>
</dbReference>
<keyword evidence="1 4" id="KW-0436">Ligase</keyword>
<feature type="non-terminal residue" evidence="4">
    <location>
        <position position="630"/>
    </location>
</feature>
<feature type="domain" description="Arginyl-tRNA synthetase catalytic core" evidence="3">
    <location>
        <begin position="418"/>
        <end position="630"/>
    </location>
</feature>
<dbReference type="GO" id="GO:0005524">
    <property type="term" value="F:ATP binding"/>
    <property type="evidence" value="ECO:0007669"/>
    <property type="project" value="UniProtKB-KW"/>
</dbReference>
<dbReference type="PANTHER" id="PTHR11956">
    <property type="entry name" value="ARGINYL-TRNA SYNTHETASE"/>
    <property type="match status" value="1"/>
</dbReference>
<dbReference type="InterPro" id="IPR036695">
    <property type="entry name" value="Arg-tRNA-synth_N_sf"/>
</dbReference>
<accession>A0A6J4U777</accession>
<dbReference type="EMBL" id="CADCWH010000036">
    <property type="protein sequence ID" value="CAA9542440.1"/>
    <property type="molecule type" value="Genomic_DNA"/>
</dbReference>
<proteinExistence type="inferred from homology"/>
<dbReference type="PRINTS" id="PR01038">
    <property type="entry name" value="TRNASYNTHARG"/>
</dbReference>
<protein>
    <submittedName>
        <fullName evidence="4">Arginyl-tRNA synthetase</fullName>
        <ecNumber evidence="4">6.1.1.19</ecNumber>
    </submittedName>
</protein>
<sequence>MDPPAGRAVRGCVVGRGEQKGEFVTTGNGASVTGDAGGTTSANGSGPGVMMPAASGHDLESGGRDGGVPGVTAASGLVAAEEARAREALAAAFRDLGHGERRIDLRAIPFAGTWGVATSACQALASELIAADLAGRGEAEGLSKKELKRRVNEAMPERSGEIAVAVAGHVRASHPEFAGVDAANGYVNISFDAGAMASRLVSEILGRGEAYGRGEPRPERVMVEHSQLNTHKAAHIGHLRNICLGVSVTNLLAAAGYPTEPATYIGDIGRHVIQCLWCYERFHRGEEPTDIMQRGRWLGEIYAEADRRLRFRREALDLLKLLSTEDPVFVLAIDRMLKKLVHKQADGEDIAYLLGRTIHAQEIKSDQLRQDDVIVRYWPIVGEQLRLEADDPTPRVVEEGQPEPTMTPAERLARWEALAVNMDEWWGQVEGWEAEVKETFQRWERKEPEFVALWEETREWSMVGLRHIFAELGDDIQHWFTESEVEEPGRAIVQDLLARGIAEVSDGLPVVKIDEKLGLEQETYRTLPILRSDGTTLYSTKDLALTRKKYEDYGVDISIWVVDVRQSLYFDQVFKVLELAGFEKAAEAIHLGYEFVALPEGAISSRKGTAPIYEDIRDAVVSRARTVIEE</sequence>
<evidence type="ECO:0000256" key="1">
    <source>
        <dbReference type="RuleBase" id="RU363038"/>
    </source>
</evidence>
<dbReference type="GO" id="GO:0005737">
    <property type="term" value="C:cytoplasm"/>
    <property type="evidence" value="ECO:0007669"/>
    <property type="project" value="InterPro"/>
</dbReference>
<dbReference type="GO" id="GO:0006420">
    <property type="term" value="P:arginyl-tRNA aminoacylation"/>
    <property type="evidence" value="ECO:0007669"/>
    <property type="project" value="InterPro"/>
</dbReference>